<evidence type="ECO:0000313" key="3">
    <source>
        <dbReference type="EMBL" id="GAA4623702.1"/>
    </source>
</evidence>
<keyword evidence="2" id="KW-0472">Membrane</keyword>
<evidence type="ECO:0000313" key="4">
    <source>
        <dbReference type="Proteomes" id="UP001501442"/>
    </source>
</evidence>
<keyword evidence="4" id="KW-1185">Reference proteome</keyword>
<keyword evidence="2" id="KW-1133">Transmembrane helix</keyword>
<evidence type="ECO:0000256" key="1">
    <source>
        <dbReference type="SAM" id="MobiDB-lite"/>
    </source>
</evidence>
<sequence>MTRHASRGSSPGLLPVAVLLPLAGMLLVAQAAYDSLVLWVLFVVVGFGAFVALVTTAASALRDGTVRDGGVSAADAARLDELEPLPPTAGDEGERQ</sequence>
<comment type="caution">
    <text evidence="3">The sequence shown here is derived from an EMBL/GenBank/DDBJ whole genome shotgun (WGS) entry which is preliminary data.</text>
</comment>
<evidence type="ECO:0000256" key="2">
    <source>
        <dbReference type="SAM" id="Phobius"/>
    </source>
</evidence>
<organism evidence="3 4">
    <name type="scientific">Actinoallomurus vinaceus</name>
    <dbReference type="NCBI Taxonomy" id="1080074"/>
    <lineage>
        <taxon>Bacteria</taxon>
        <taxon>Bacillati</taxon>
        <taxon>Actinomycetota</taxon>
        <taxon>Actinomycetes</taxon>
        <taxon>Streptosporangiales</taxon>
        <taxon>Thermomonosporaceae</taxon>
        <taxon>Actinoallomurus</taxon>
    </lineage>
</organism>
<dbReference type="EMBL" id="BAABHK010000002">
    <property type="protein sequence ID" value="GAA4623702.1"/>
    <property type="molecule type" value="Genomic_DNA"/>
</dbReference>
<feature type="transmembrane region" description="Helical" evidence="2">
    <location>
        <begin position="12"/>
        <end position="33"/>
    </location>
</feature>
<proteinExistence type="predicted"/>
<feature type="transmembrane region" description="Helical" evidence="2">
    <location>
        <begin position="39"/>
        <end position="61"/>
    </location>
</feature>
<reference evidence="4" key="1">
    <citation type="journal article" date="2019" name="Int. J. Syst. Evol. Microbiol.">
        <title>The Global Catalogue of Microorganisms (GCM) 10K type strain sequencing project: providing services to taxonomists for standard genome sequencing and annotation.</title>
        <authorList>
            <consortium name="The Broad Institute Genomics Platform"/>
            <consortium name="The Broad Institute Genome Sequencing Center for Infectious Disease"/>
            <person name="Wu L."/>
            <person name="Ma J."/>
        </authorList>
    </citation>
    <scope>NUCLEOTIDE SEQUENCE [LARGE SCALE GENOMIC DNA]</scope>
    <source>
        <strain evidence="4">JCM 17939</strain>
    </source>
</reference>
<protein>
    <submittedName>
        <fullName evidence="3">Uncharacterized protein</fullName>
    </submittedName>
</protein>
<dbReference type="Proteomes" id="UP001501442">
    <property type="component" value="Unassembled WGS sequence"/>
</dbReference>
<name>A0ABP8U639_9ACTN</name>
<gene>
    <name evidence="3" type="ORF">GCM10023196_020940</name>
</gene>
<keyword evidence="2" id="KW-0812">Transmembrane</keyword>
<accession>A0ABP8U639</accession>
<feature type="region of interest" description="Disordered" evidence="1">
    <location>
        <begin position="75"/>
        <end position="96"/>
    </location>
</feature>
<dbReference type="RefSeq" id="WP_345430470.1">
    <property type="nucleotide sequence ID" value="NZ_BAABHK010000002.1"/>
</dbReference>